<sequence length="82" mass="9614">DIGRHMAYTRQQQLDAYAHTVEHAAEREAVFNAKINGSRVKNLVSFHINDLVQVYRSDLDYTFRTERKLLAKWGPVRRVVSR</sequence>
<protein>
    <submittedName>
        <fullName evidence="1">Uncharacterized protein</fullName>
    </submittedName>
</protein>
<dbReference type="Proteomes" id="UP000076532">
    <property type="component" value="Unassembled WGS sequence"/>
</dbReference>
<reference evidence="1 2" key="1">
    <citation type="journal article" date="2016" name="Mol. Biol. Evol.">
        <title>Comparative Genomics of Early-Diverging Mushroom-Forming Fungi Provides Insights into the Origins of Lignocellulose Decay Capabilities.</title>
        <authorList>
            <person name="Nagy L.G."/>
            <person name="Riley R."/>
            <person name="Tritt A."/>
            <person name="Adam C."/>
            <person name="Daum C."/>
            <person name="Floudas D."/>
            <person name="Sun H."/>
            <person name="Yadav J.S."/>
            <person name="Pangilinan J."/>
            <person name="Larsson K.H."/>
            <person name="Matsuura K."/>
            <person name="Barry K."/>
            <person name="Labutti K."/>
            <person name="Kuo R."/>
            <person name="Ohm R.A."/>
            <person name="Bhattacharya S.S."/>
            <person name="Shirouzu T."/>
            <person name="Yoshinaga Y."/>
            <person name="Martin F.M."/>
            <person name="Grigoriev I.V."/>
            <person name="Hibbett D.S."/>
        </authorList>
    </citation>
    <scope>NUCLEOTIDE SEQUENCE [LARGE SCALE GENOMIC DNA]</scope>
    <source>
        <strain evidence="1 2">CBS 109695</strain>
    </source>
</reference>
<dbReference type="AlphaFoldDB" id="A0A166P223"/>
<organism evidence="1 2">
    <name type="scientific">Athelia psychrophila</name>
    <dbReference type="NCBI Taxonomy" id="1759441"/>
    <lineage>
        <taxon>Eukaryota</taxon>
        <taxon>Fungi</taxon>
        <taxon>Dikarya</taxon>
        <taxon>Basidiomycota</taxon>
        <taxon>Agaricomycotina</taxon>
        <taxon>Agaricomycetes</taxon>
        <taxon>Agaricomycetidae</taxon>
        <taxon>Atheliales</taxon>
        <taxon>Atheliaceae</taxon>
        <taxon>Athelia</taxon>
    </lineage>
</organism>
<dbReference type="EMBL" id="KV417519">
    <property type="protein sequence ID" value="KZP25623.1"/>
    <property type="molecule type" value="Genomic_DNA"/>
</dbReference>
<keyword evidence="2" id="KW-1185">Reference proteome</keyword>
<accession>A0A166P223</accession>
<proteinExistence type="predicted"/>
<name>A0A166P223_9AGAM</name>
<dbReference type="OrthoDB" id="3237746at2759"/>
<evidence type="ECO:0000313" key="2">
    <source>
        <dbReference type="Proteomes" id="UP000076532"/>
    </source>
</evidence>
<feature type="non-terminal residue" evidence="1">
    <location>
        <position position="1"/>
    </location>
</feature>
<gene>
    <name evidence="1" type="ORF">FIBSPDRAFT_670490</name>
</gene>
<evidence type="ECO:0000313" key="1">
    <source>
        <dbReference type="EMBL" id="KZP25623.1"/>
    </source>
</evidence>
<feature type="non-terminal residue" evidence="1">
    <location>
        <position position="82"/>
    </location>
</feature>